<feature type="compositionally biased region" description="Polar residues" evidence="1">
    <location>
        <begin position="54"/>
        <end position="63"/>
    </location>
</feature>
<protein>
    <submittedName>
        <fullName evidence="2">Uncharacterized protein</fullName>
    </submittedName>
</protein>
<organism evidence="2 3">
    <name type="scientific">Cylindrobasidium torrendii FP15055 ss-10</name>
    <dbReference type="NCBI Taxonomy" id="1314674"/>
    <lineage>
        <taxon>Eukaryota</taxon>
        <taxon>Fungi</taxon>
        <taxon>Dikarya</taxon>
        <taxon>Basidiomycota</taxon>
        <taxon>Agaricomycotina</taxon>
        <taxon>Agaricomycetes</taxon>
        <taxon>Agaricomycetidae</taxon>
        <taxon>Agaricales</taxon>
        <taxon>Marasmiineae</taxon>
        <taxon>Physalacriaceae</taxon>
        <taxon>Cylindrobasidium</taxon>
    </lineage>
</organism>
<dbReference type="AlphaFoldDB" id="A0A0D7B8Y9"/>
<proteinExistence type="predicted"/>
<sequence length="167" mass="18538">MTSSDGTPPSFDAEMLGDIKQQHALELSSMQSRIRSLESAVFEAEARAHELQKQLTDSRQNLLSPPPGSAPSRPTSRTGAVVSPPPMTRTFAIDQSLSPEARHKRKVSLSMLKARIERESGKKLETVPDEHNTGLPFMHSHHARRPQFLDDSHVFWCSSCKGDLVIL</sequence>
<evidence type="ECO:0000256" key="1">
    <source>
        <dbReference type="SAM" id="MobiDB-lite"/>
    </source>
</evidence>
<dbReference type="STRING" id="1314674.A0A0D7B8Y9"/>
<reference evidence="2 3" key="1">
    <citation type="journal article" date="2015" name="Fungal Genet. Biol.">
        <title>Evolution of novel wood decay mechanisms in Agaricales revealed by the genome sequences of Fistulina hepatica and Cylindrobasidium torrendii.</title>
        <authorList>
            <person name="Floudas D."/>
            <person name="Held B.W."/>
            <person name="Riley R."/>
            <person name="Nagy L.G."/>
            <person name="Koehler G."/>
            <person name="Ransdell A.S."/>
            <person name="Younus H."/>
            <person name="Chow J."/>
            <person name="Chiniquy J."/>
            <person name="Lipzen A."/>
            <person name="Tritt A."/>
            <person name="Sun H."/>
            <person name="Haridas S."/>
            <person name="LaButti K."/>
            <person name="Ohm R.A."/>
            <person name="Kues U."/>
            <person name="Blanchette R.A."/>
            <person name="Grigoriev I.V."/>
            <person name="Minto R.E."/>
            <person name="Hibbett D.S."/>
        </authorList>
    </citation>
    <scope>NUCLEOTIDE SEQUENCE [LARGE SCALE GENOMIC DNA]</scope>
    <source>
        <strain evidence="2 3">FP15055 ss-10</strain>
    </source>
</reference>
<feature type="region of interest" description="Disordered" evidence="1">
    <location>
        <begin position="54"/>
        <end position="87"/>
    </location>
</feature>
<dbReference type="EMBL" id="KN880570">
    <property type="protein sequence ID" value="KIY65986.1"/>
    <property type="molecule type" value="Genomic_DNA"/>
</dbReference>
<dbReference type="OrthoDB" id="10255630at2759"/>
<accession>A0A0D7B8Y9</accession>
<evidence type="ECO:0000313" key="3">
    <source>
        <dbReference type="Proteomes" id="UP000054007"/>
    </source>
</evidence>
<evidence type="ECO:0000313" key="2">
    <source>
        <dbReference type="EMBL" id="KIY65986.1"/>
    </source>
</evidence>
<keyword evidence="3" id="KW-1185">Reference proteome</keyword>
<gene>
    <name evidence="2" type="ORF">CYLTODRAFT_48323</name>
</gene>
<name>A0A0D7B8Y9_9AGAR</name>
<dbReference type="Proteomes" id="UP000054007">
    <property type="component" value="Unassembled WGS sequence"/>
</dbReference>